<dbReference type="Gene3D" id="3.90.190.10">
    <property type="entry name" value="Protein tyrosine phosphatase superfamily"/>
    <property type="match status" value="2"/>
</dbReference>
<feature type="compositionally biased region" description="Low complexity" evidence="1">
    <location>
        <begin position="135"/>
        <end position="175"/>
    </location>
</feature>
<name>A0A8J4Q3N4_9MYCE</name>
<evidence type="ECO:0000313" key="2">
    <source>
        <dbReference type="EMBL" id="KAF2077577.1"/>
    </source>
</evidence>
<sequence>MSTPTFEEIDQEQIQGPSILKLNDGNCIKLESVSNFRSLGGFPIGGSDGQLVVRPGVICRSASPTNATFSDEFWLLEVLNVKTLVDLRTSWENKTISPVRKFEDNFIQYSIKKEEASTSPKSGSRSPNSDKHNGNTLNTSNNSNKLNTSNNNNTLNTSNSNNNNHSNTLNTSNSNNNGYYIQPPAIFIQSPEGKQKEMEEQRNGILWRIYNRNLTPDELTKLRSHSSGALRKRYCIPLINSKFFLEGVYHSAPENTKLKCTAARYLLFNDNIGAYMLMDHLNNLGIIEMYKLTLMYTQEEILTIMRIFKNKENYPIMYFCSLGKDRTGMTTAILLSCLGVPRDIIIEDYAKSELNIAPFMEQIRRYFTRVGLSKEEFVRSHRETMAGLLTWIDEAYGSMDRYLECIGFSLEEQQELRDNLIVTKQEYDNFVNEKVNSPNLQKKHDDYIQAQKSKKPPPKLLNSPRFWRKLSFSKDLTLSPTQD</sequence>
<feature type="compositionally biased region" description="Polar residues" evidence="1">
    <location>
        <begin position="117"/>
        <end position="127"/>
    </location>
</feature>
<dbReference type="GO" id="GO:0004721">
    <property type="term" value="F:phosphoprotein phosphatase activity"/>
    <property type="evidence" value="ECO:0007669"/>
    <property type="project" value="InterPro"/>
</dbReference>
<protein>
    <recommendedName>
        <fullName evidence="4">Protein tyrosine phosphatase</fullName>
    </recommendedName>
</protein>
<comment type="caution">
    <text evidence="2">The sequence shown here is derived from an EMBL/GenBank/DDBJ whole genome shotgun (WGS) entry which is preliminary data.</text>
</comment>
<dbReference type="EMBL" id="AJWJ01000025">
    <property type="protein sequence ID" value="KAF2077577.1"/>
    <property type="molecule type" value="Genomic_DNA"/>
</dbReference>
<proteinExistence type="predicted"/>
<feature type="region of interest" description="Disordered" evidence="1">
    <location>
        <begin position="441"/>
        <end position="464"/>
    </location>
</feature>
<dbReference type="AlphaFoldDB" id="A0A8J4Q3N4"/>
<dbReference type="PANTHER" id="PTHR31126">
    <property type="entry name" value="TYROSINE-PROTEIN PHOSPHATASE"/>
    <property type="match status" value="1"/>
</dbReference>
<dbReference type="SUPFAM" id="SSF52799">
    <property type="entry name" value="(Phosphotyrosine protein) phosphatases II"/>
    <property type="match status" value="1"/>
</dbReference>
<dbReference type="OrthoDB" id="17139at2759"/>
<evidence type="ECO:0000256" key="1">
    <source>
        <dbReference type="SAM" id="MobiDB-lite"/>
    </source>
</evidence>
<gene>
    <name evidence="2" type="ORF">CYY_001118</name>
</gene>
<accession>A0A8J4Q3N4</accession>
<reference evidence="2" key="1">
    <citation type="submission" date="2020-01" db="EMBL/GenBank/DDBJ databases">
        <title>Development of genomics and gene disruption for Polysphondylium violaceum indicates a role for the polyketide synthase stlB in stalk morphogenesis.</title>
        <authorList>
            <person name="Narita B."/>
            <person name="Kawabe Y."/>
            <person name="Kin K."/>
            <person name="Saito T."/>
            <person name="Gibbs R."/>
            <person name="Kuspa A."/>
            <person name="Muzny D."/>
            <person name="Queller D."/>
            <person name="Richards S."/>
            <person name="Strassman J."/>
            <person name="Sucgang R."/>
            <person name="Worley K."/>
            <person name="Schaap P."/>
        </authorList>
    </citation>
    <scope>NUCLEOTIDE SEQUENCE</scope>
    <source>
        <strain evidence="2">QSvi11</strain>
    </source>
</reference>
<dbReference type="InterPro" id="IPR029021">
    <property type="entry name" value="Prot-tyrosine_phosphatase-like"/>
</dbReference>
<dbReference type="Pfam" id="PF13350">
    <property type="entry name" value="Y_phosphatase3"/>
    <property type="match status" value="2"/>
</dbReference>
<dbReference type="Proteomes" id="UP000695562">
    <property type="component" value="Unassembled WGS sequence"/>
</dbReference>
<dbReference type="PANTHER" id="PTHR31126:SF1">
    <property type="entry name" value="TYROSINE SPECIFIC PROTEIN PHOSPHATASES DOMAIN-CONTAINING PROTEIN"/>
    <property type="match status" value="1"/>
</dbReference>
<feature type="region of interest" description="Disordered" evidence="1">
    <location>
        <begin position="113"/>
        <end position="175"/>
    </location>
</feature>
<dbReference type="InterPro" id="IPR026893">
    <property type="entry name" value="Tyr/Ser_Pase_IphP-type"/>
</dbReference>
<keyword evidence="3" id="KW-1185">Reference proteome</keyword>
<evidence type="ECO:0008006" key="4">
    <source>
        <dbReference type="Google" id="ProtNLM"/>
    </source>
</evidence>
<organism evidence="2 3">
    <name type="scientific">Polysphondylium violaceum</name>
    <dbReference type="NCBI Taxonomy" id="133409"/>
    <lineage>
        <taxon>Eukaryota</taxon>
        <taxon>Amoebozoa</taxon>
        <taxon>Evosea</taxon>
        <taxon>Eumycetozoa</taxon>
        <taxon>Dictyostelia</taxon>
        <taxon>Dictyosteliales</taxon>
        <taxon>Dictyosteliaceae</taxon>
        <taxon>Polysphondylium</taxon>
    </lineage>
</organism>
<evidence type="ECO:0000313" key="3">
    <source>
        <dbReference type="Proteomes" id="UP000695562"/>
    </source>
</evidence>